<gene>
    <name evidence="3" type="ORF">C798_04090</name>
</gene>
<evidence type="ECO:0000313" key="4">
    <source>
        <dbReference type="Proteomes" id="UP000501648"/>
    </source>
</evidence>
<dbReference type="GO" id="GO:0008688">
    <property type="term" value="F:3-(3-hydroxyphenyl)propionate hydroxylase activity"/>
    <property type="evidence" value="ECO:0007669"/>
    <property type="project" value="TreeGrafter"/>
</dbReference>
<dbReference type="PANTHER" id="PTHR43476">
    <property type="entry name" value="3-(3-HYDROXY-PHENYL)PROPIONATE/3-HYDROXYCINNAMIC ACID HYDROXYLASE"/>
    <property type="match status" value="1"/>
</dbReference>
<dbReference type="Pfam" id="PF01494">
    <property type="entry name" value="FAD_binding_3"/>
    <property type="match status" value="1"/>
</dbReference>
<dbReference type="Proteomes" id="UP000501648">
    <property type="component" value="Chromosome"/>
</dbReference>
<organism evidence="3 4">
    <name type="scientific">Herbaspirillum rubrisubalbicans Os34</name>
    <dbReference type="NCBI Taxonomy" id="1235827"/>
    <lineage>
        <taxon>Bacteria</taxon>
        <taxon>Pseudomonadati</taxon>
        <taxon>Pseudomonadota</taxon>
        <taxon>Betaproteobacteria</taxon>
        <taxon>Burkholderiales</taxon>
        <taxon>Oxalobacteraceae</taxon>
        <taxon>Herbaspirillum</taxon>
    </lineage>
</organism>
<dbReference type="AlphaFoldDB" id="A0A6M3ZPM7"/>
<dbReference type="NCBIfam" id="NF004829">
    <property type="entry name" value="PRK06183.1-3"/>
    <property type="match status" value="1"/>
</dbReference>
<evidence type="ECO:0000313" key="3">
    <source>
        <dbReference type="EMBL" id="QJP99431.1"/>
    </source>
</evidence>
<dbReference type="Gene3D" id="3.50.50.60">
    <property type="entry name" value="FAD/NAD(P)-binding domain"/>
    <property type="match status" value="1"/>
</dbReference>
<dbReference type="PANTHER" id="PTHR43476:SF3">
    <property type="entry name" value="FAD-BINDING MONOOXYGENASE"/>
    <property type="match status" value="1"/>
</dbReference>
<evidence type="ECO:0000256" key="1">
    <source>
        <dbReference type="ARBA" id="ARBA00023002"/>
    </source>
</evidence>
<protein>
    <submittedName>
        <fullName evidence="3">Monooxygenase</fullName>
    </submittedName>
</protein>
<dbReference type="RefSeq" id="WP_017451386.1">
    <property type="nucleotide sequence ID" value="NZ_CP008956.1"/>
</dbReference>
<dbReference type="InterPro" id="IPR002938">
    <property type="entry name" value="FAD-bd"/>
</dbReference>
<reference evidence="3 4" key="1">
    <citation type="journal article" date="2012" name="J. Bacteriol.">
        <title>Genome sequence of the pathogenic Herbaspirillum seropedicae strain Os34, isolated from rice roots.</title>
        <authorList>
            <person name="Ye W."/>
            <person name="Ye S."/>
            <person name="Liu J."/>
            <person name="Chang S."/>
            <person name="Chen M."/>
            <person name="Zhu B."/>
            <person name="Guo L."/>
            <person name="An Q."/>
        </authorList>
    </citation>
    <scope>NUCLEOTIDE SEQUENCE [LARGE SCALE GENOMIC DNA]</scope>
    <source>
        <strain evidence="3 4">Os34</strain>
    </source>
</reference>
<proteinExistence type="predicted"/>
<sequence>MDAYDADVTIIGYGPVSRILAIMLGKKGHSVIVVEREKVSYPLPRAVCMDHEIRRVMMANGMAQSITACSAPSPRYQWFNQKWDMLLDIDWTVESISGGPEAYFFFQPALEAAMHARVADCGTVEIRLNQDAISFEQDEQSVSLTTRDRQTGEQHIIRTKYLIGADGANSMVRRHCGIAWEDRGFKADWLVVDVELNDGVVLDIPSAGQHCNPSRPTTFVPGGIRNGRPLRRWEFMCLPDETKEDLNNPEFVWHLLQPWVTPQQAQMVRHAVYTFRSLVASRWQDGRVFIAGDAAHLMPPFMGQGMCSGIRDAVNLAWRLDLVLTGLAEQALLADYERERKPHVTQIIDISVHLGKIVCVPDQDAAAARDQAFLDGTAPPPPAFPFLAEGSLWQDSDIPDVIGHLAPHTLVKQGARHGRLDDIVGTGFVLLARNKDALHSLSGYSATFLEHIGAYVAYLGEPSDAHALQEEGDKIRSFFDANQIAVALIRPDFYIYGAVTRPERLDDMVRALAKTFQYQVRPLHQNGHRSLTAGELTGAIAHD</sequence>
<name>A0A6M3ZPM7_9BURK</name>
<accession>A0A6M3ZPM7</accession>
<dbReference type="EMBL" id="CP008956">
    <property type="protein sequence ID" value="QJP99431.1"/>
    <property type="molecule type" value="Genomic_DNA"/>
</dbReference>
<dbReference type="GO" id="GO:0019622">
    <property type="term" value="P:3-(3-hydroxy)phenylpropionate catabolic process"/>
    <property type="evidence" value="ECO:0007669"/>
    <property type="project" value="TreeGrafter"/>
</dbReference>
<dbReference type="PRINTS" id="PR00420">
    <property type="entry name" value="RNGMNOXGNASE"/>
</dbReference>
<dbReference type="InterPro" id="IPR050631">
    <property type="entry name" value="PheA/TfdB_FAD_monoxygenase"/>
</dbReference>
<keyword evidence="3" id="KW-0503">Monooxygenase</keyword>
<dbReference type="GO" id="GO:0071949">
    <property type="term" value="F:FAD binding"/>
    <property type="evidence" value="ECO:0007669"/>
    <property type="project" value="InterPro"/>
</dbReference>
<dbReference type="Gene3D" id="3.30.9.10">
    <property type="entry name" value="D-Amino Acid Oxidase, subunit A, domain 2"/>
    <property type="match status" value="1"/>
</dbReference>
<feature type="domain" description="FAD-binding" evidence="2">
    <location>
        <begin position="6"/>
        <end position="349"/>
    </location>
</feature>
<keyword evidence="1" id="KW-0560">Oxidoreductase</keyword>
<dbReference type="InterPro" id="IPR036188">
    <property type="entry name" value="FAD/NAD-bd_sf"/>
</dbReference>
<evidence type="ECO:0000259" key="2">
    <source>
        <dbReference type="Pfam" id="PF01494"/>
    </source>
</evidence>
<dbReference type="SUPFAM" id="SSF51905">
    <property type="entry name" value="FAD/NAD(P)-binding domain"/>
    <property type="match status" value="1"/>
</dbReference>